<organism evidence="12 13">
    <name type="scientific">Pleurotus ostreatus</name>
    <name type="common">Oyster mushroom</name>
    <name type="synonym">White-rot fungus</name>
    <dbReference type="NCBI Taxonomy" id="5322"/>
    <lineage>
        <taxon>Eukaryota</taxon>
        <taxon>Fungi</taxon>
        <taxon>Dikarya</taxon>
        <taxon>Basidiomycota</taxon>
        <taxon>Agaricomycotina</taxon>
        <taxon>Agaricomycetes</taxon>
        <taxon>Agaricomycetidae</taxon>
        <taxon>Agaricales</taxon>
        <taxon>Pleurotineae</taxon>
        <taxon>Pleurotaceae</taxon>
        <taxon>Pleurotus</taxon>
    </lineage>
</organism>
<evidence type="ECO:0000259" key="10">
    <source>
        <dbReference type="PROSITE" id="PS00623"/>
    </source>
</evidence>
<feature type="compositionally biased region" description="Low complexity" evidence="8">
    <location>
        <begin position="174"/>
        <end position="189"/>
    </location>
</feature>
<evidence type="ECO:0000256" key="5">
    <source>
        <dbReference type="PIRSR" id="PIRSR000137-1"/>
    </source>
</evidence>
<dbReference type="PIRSF" id="PIRSF000137">
    <property type="entry name" value="Alcohol_oxidase"/>
    <property type="match status" value="1"/>
</dbReference>
<feature type="region of interest" description="Disordered" evidence="8">
    <location>
        <begin position="169"/>
        <end position="189"/>
    </location>
</feature>
<feature type="binding site" evidence="6">
    <location>
        <position position="588"/>
    </location>
    <ligand>
        <name>FAD</name>
        <dbReference type="ChEBI" id="CHEBI:57692"/>
    </ligand>
</feature>
<comment type="similarity">
    <text evidence="2 7">Belongs to the GMC oxidoreductase family.</text>
</comment>
<keyword evidence="3 7" id="KW-0285">Flavoprotein</keyword>
<evidence type="ECO:0000256" key="8">
    <source>
        <dbReference type="SAM" id="MobiDB-lite"/>
    </source>
</evidence>
<dbReference type="Pfam" id="PF05199">
    <property type="entry name" value="GMC_oxred_C"/>
    <property type="match status" value="1"/>
</dbReference>
<evidence type="ECO:0000256" key="6">
    <source>
        <dbReference type="PIRSR" id="PIRSR000137-2"/>
    </source>
</evidence>
<evidence type="ECO:0000313" key="12">
    <source>
        <dbReference type="EMBL" id="KAF7419448.1"/>
    </source>
</evidence>
<dbReference type="GeneID" id="59371879"/>
<dbReference type="VEuPathDB" id="FungiDB:PC9H_002038"/>
<evidence type="ECO:0000259" key="11">
    <source>
        <dbReference type="PROSITE" id="PS00624"/>
    </source>
</evidence>
<evidence type="ECO:0000256" key="1">
    <source>
        <dbReference type="ARBA" id="ARBA00001974"/>
    </source>
</evidence>
<dbReference type="PROSITE" id="PS00624">
    <property type="entry name" value="GMC_OXRED_2"/>
    <property type="match status" value="1"/>
</dbReference>
<keyword evidence="9" id="KW-0732">Signal</keyword>
<feature type="binding site" evidence="6">
    <location>
        <position position="283"/>
    </location>
    <ligand>
        <name>FAD</name>
        <dbReference type="ChEBI" id="CHEBI:57692"/>
    </ligand>
</feature>
<dbReference type="GO" id="GO:0050660">
    <property type="term" value="F:flavin adenine dinucleotide binding"/>
    <property type="evidence" value="ECO:0007669"/>
    <property type="project" value="InterPro"/>
</dbReference>
<evidence type="ECO:0000256" key="2">
    <source>
        <dbReference type="ARBA" id="ARBA00010790"/>
    </source>
</evidence>
<name>A0A8H6ZHV0_PLEOS</name>
<dbReference type="SUPFAM" id="SSF51905">
    <property type="entry name" value="FAD/NAD(P)-binding domain"/>
    <property type="match status" value="1"/>
</dbReference>
<feature type="active site" description="Proton acceptor" evidence="5">
    <location>
        <position position="598"/>
    </location>
</feature>
<keyword evidence="4 6" id="KW-0274">FAD</keyword>
<dbReference type="Gene3D" id="3.30.560.10">
    <property type="entry name" value="Glucose Oxidase, domain 3"/>
    <property type="match status" value="1"/>
</dbReference>
<sequence length="619" mass="66156">MSRSTLFRLRNLLLLSCLSFPLSYGTNASSKSPRRSSYDYIVVGGGTAGNVVAARLTEDPKVTVLLLEAGVSNEDVLASEVPLLGPSLVPNSIFDWNYTTTAQAGYNGRVIPYPRGRMLGGSSSVNYMVFMRGSSEDFDSYAAVTGDCGWKWDNMQQYIRKSERVVPPADSEFSNSSNLTTTLTPNGGHNTTGQFLPELHGTKGAINISLPGFPTPLDSRVLATLDEQKEEFSFNPDMGGGDVLGVGWTIQSIGNGQRSSSATSYLKPAQSRPNLEIMVNAQVTKLVQTGTTKGRPAFRCVQFTQHEGAPVKKICATGEVVLSAGSIGTPLLLQLSGIGDGKDLRSVGIKAIVNNPSVGRNLSDHILLASPFAVNGNRSFDPIFRTPSLLNDKITLWTDTKTGPLVAGVTNHLGWLRLPSNASIFETVPDPASGPNSPHWEIIFSNLWVVPGVPAPATGSFMSISSALISPTSRGFVKLASSNPFTNPIIDPQFLSTEFDVFTMVEAVKANLRFISGKAWADYVQGPFLEDLASAKTDADFEAYVRNNAGTIFHPVGTASMSPRGAGWGVVDPDLKVKGVDGLRIVDGSVLPHLPSAHTQGPIYLVGERGADLIKASQY</sequence>
<evidence type="ECO:0000256" key="3">
    <source>
        <dbReference type="ARBA" id="ARBA00022630"/>
    </source>
</evidence>
<dbReference type="InterPro" id="IPR000172">
    <property type="entry name" value="GMC_OxRdtase_N"/>
</dbReference>
<dbReference type="Pfam" id="PF00732">
    <property type="entry name" value="GMC_oxred_N"/>
    <property type="match status" value="1"/>
</dbReference>
<dbReference type="AlphaFoldDB" id="A0A8H6ZHV0"/>
<dbReference type="InterPro" id="IPR007867">
    <property type="entry name" value="GMC_OxRtase_C"/>
</dbReference>
<evidence type="ECO:0000256" key="9">
    <source>
        <dbReference type="SAM" id="SignalP"/>
    </source>
</evidence>
<accession>A0A8H6ZHV0</accession>
<feature type="domain" description="Glucose-methanol-choline oxidoreductase N-terminal" evidence="11">
    <location>
        <begin position="325"/>
        <end position="339"/>
    </location>
</feature>
<dbReference type="PANTHER" id="PTHR11552:SF147">
    <property type="entry name" value="CHOLINE DEHYDROGENASE, MITOCHONDRIAL"/>
    <property type="match status" value="1"/>
</dbReference>
<feature type="signal peptide" evidence="9">
    <location>
        <begin position="1"/>
        <end position="25"/>
    </location>
</feature>
<dbReference type="Proteomes" id="UP000623687">
    <property type="component" value="Unassembled WGS sequence"/>
</dbReference>
<evidence type="ECO:0000313" key="13">
    <source>
        <dbReference type="Proteomes" id="UP000623687"/>
    </source>
</evidence>
<comment type="caution">
    <text evidence="12">The sequence shown here is derived from an EMBL/GenBank/DDBJ whole genome shotgun (WGS) entry which is preliminary data.</text>
</comment>
<dbReference type="InterPro" id="IPR012132">
    <property type="entry name" value="GMC_OxRdtase"/>
</dbReference>
<evidence type="ECO:0000256" key="4">
    <source>
        <dbReference type="ARBA" id="ARBA00022827"/>
    </source>
</evidence>
<dbReference type="RefSeq" id="XP_036626302.1">
    <property type="nucleotide sequence ID" value="XM_036771681.1"/>
</dbReference>
<dbReference type="PROSITE" id="PS00623">
    <property type="entry name" value="GMC_OXRED_1"/>
    <property type="match status" value="1"/>
</dbReference>
<dbReference type="EMBL" id="JACETU010000010">
    <property type="protein sequence ID" value="KAF7419448.1"/>
    <property type="molecule type" value="Genomic_DNA"/>
</dbReference>
<keyword evidence="13" id="KW-1185">Reference proteome</keyword>
<feature type="active site" description="Proton donor" evidence="5">
    <location>
        <position position="554"/>
    </location>
</feature>
<evidence type="ECO:0000256" key="7">
    <source>
        <dbReference type="RuleBase" id="RU003968"/>
    </source>
</evidence>
<dbReference type="SUPFAM" id="SSF54373">
    <property type="entry name" value="FAD-linked reductases, C-terminal domain"/>
    <property type="match status" value="1"/>
</dbReference>
<dbReference type="PANTHER" id="PTHR11552">
    <property type="entry name" value="GLUCOSE-METHANOL-CHOLINE GMC OXIDOREDUCTASE"/>
    <property type="match status" value="1"/>
</dbReference>
<dbReference type="OrthoDB" id="269227at2759"/>
<feature type="binding site" evidence="6">
    <location>
        <begin position="126"/>
        <end position="129"/>
    </location>
    <ligand>
        <name>FAD</name>
        <dbReference type="ChEBI" id="CHEBI:57692"/>
    </ligand>
</feature>
<proteinExistence type="inferred from homology"/>
<gene>
    <name evidence="12" type="ORF">PC9H_002038</name>
</gene>
<comment type="cofactor">
    <cofactor evidence="1 6">
        <name>FAD</name>
        <dbReference type="ChEBI" id="CHEBI:57692"/>
    </cofactor>
</comment>
<dbReference type="InterPro" id="IPR036188">
    <property type="entry name" value="FAD/NAD-bd_sf"/>
</dbReference>
<feature type="chain" id="PRO_5034749157" description="Glucose-methanol-choline oxidoreductase N-terminal domain-containing protein" evidence="9">
    <location>
        <begin position="26"/>
        <end position="619"/>
    </location>
</feature>
<reference evidence="12" key="1">
    <citation type="submission" date="2019-07" db="EMBL/GenBank/DDBJ databases">
        <authorList>
            <person name="Palmer J.M."/>
        </authorList>
    </citation>
    <scope>NUCLEOTIDE SEQUENCE</scope>
    <source>
        <strain evidence="12">PC9</strain>
    </source>
</reference>
<protein>
    <recommendedName>
        <fullName evidence="10 11">Glucose-methanol-choline oxidoreductase N-terminal domain-containing protein</fullName>
    </recommendedName>
</protein>
<dbReference type="Gene3D" id="3.50.50.60">
    <property type="entry name" value="FAD/NAD(P)-binding domain"/>
    <property type="match status" value="1"/>
</dbReference>
<feature type="domain" description="Glucose-methanol-choline oxidoreductase N-terminal" evidence="10">
    <location>
        <begin position="116"/>
        <end position="139"/>
    </location>
</feature>
<dbReference type="GO" id="GO:0016614">
    <property type="term" value="F:oxidoreductase activity, acting on CH-OH group of donors"/>
    <property type="evidence" value="ECO:0007669"/>
    <property type="project" value="InterPro"/>
</dbReference>